<reference evidence="3" key="1">
    <citation type="journal article" date="2014" name="Genome Announc.">
        <title>Draft genome sequence of Colletotrichum sublineola, a destructive pathogen of cultivated sorghum.</title>
        <authorList>
            <person name="Baroncelli R."/>
            <person name="Sanz-Martin J.M."/>
            <person name="Rech G.E."/>
            <person name="Sukno S.A."/>
            <person name="Thon M.R."/>
        </authorList>
    </citation>
    <scope>NUCLEOTIDE SEQUENCE [LARGE SCALE GENOMIC DNA]</scope>
    <source>
        <strain evidence="3">TX430BB</strain>
    </source>
</reference>
<dbReference type="AlphaFoldDB" id="A0A066XTM7"/>
<organism evidence="2 3">
    <name type="scientific">Colletotrichum sublineola</name>
    <name type="common">Sorghum anthracnose fungus</name>
    <dbReference type="NCBI Taxonomy" id="1173701"/>
    <lineage>
        <taxon>Eukaryota</taxon>
        <taxon>Fungi</taxon>
        <taxon>Dikarya</taxon>
        <taxon>Ascomycota</taxon>
        <taxon>Pezizomycotina</taxon>
        <taxon>Sordariomycetes</taxon>
        <taxon>Hypocreomycetidae</taxon>
        <taxon>Glomerellales</taxon>
        <taxon>Glomerellaceae</taxon>
        <taxon>Colletotrichum</taxon>
        <taxon>Colletotrichum graminicola species complex</taxon>
    </lineage>
</organism>
<dbReference type="HOGENOM" id="CLU_1578423_0_0_1"/>
<protein>
    <submittedName>
        <fullName evidence="2">Uncharacterized protein</fullName>
    </submittedName>
</protein>
<accession>A0A066XTM7</accession>
<gene>
    <name evidence="2" type="ORF">CSUB01_11991</name>
</gene>
<feature type="compositionally biased region" description="Basic residues" evidence="1">
    <location>
        <begin position="109"/>
        <end position="120"/>
    </location>
</feature>
<comment type="caution">
    <text evidence="2">The sequence shown here is derived from an EMBL/GenBank/DDBJ whole genome shotgun (WGS) entry which is preliminary data.</text>
</comment>
<feature type="region of interest" description="Disordered" evidence="1">
    <location>
        <begin position="89"/>
        <end position="121"/>
    </location>
</feature>
<evidence type="ECO:0000313" key="2">
    <source>
        <dbReference type="EMBL" id="KDN69106.1"/>
    </source>
</evidence>
<evidence type="ECO:0000256" key="1">
    <source>
        <dbReference type="SAM" id="MobiDB-lite"/>
    </source>
</evidence>
<dbReference type="Proteomes" id="UP000027238">
    <property type="component" value="Unassembled WGS sequence"/>
</dbReference>
<sequence length="169" mass="18578">MNLSLGAPLDDTLPPRPTEDPLTDLKFPTLPTPSPPPPCYDSDSCSEVSVSGVIADYLARPGVPAAPTTAKHRHRRLDALEAKFQEQVAANKKKTKEEAKKRAREAKAAKPRIRPTKKAKMARDLANVMVDAFSERLETEFAGDLSAQRLEAVKRSLLALNVKKIKELL</sequence>
<name>A0A066XTM7_COLSU</name>
<feature type="region of interest" description="Disordered" evidence="1">
    <location>
        <begin position="1"/>
        <end position="45"/>
    </location>
</feature>
<feature type="compositionally biased region" description="Pro residues" evidence="1">
    <location>
        <begin position="30"/>
        <end position="39"/>
    </location>
</feature>
<proteinExistence type="predicted"/>
<dbReference type="EMBL" id="JMSE01000559">
    <property type="protein sequence ID" value="KDN69106.1"/>
    <property type="molecule type" value="Genomic_DNA"/>
</dbReference>
<keyword evidence="3" id="KW-1185">Reference proteome</keyword>
<feature type="compositionally biased region" description="Basic and acidic residues" evidence="1">
    <location>
        <begin position="95"/>
        <end position="108"/>
    </location>
</feature>
<evidence type="ECO:0000313" key="3">
    <source>
        <dbReference type="Proteomes" id="UP000027238"/>
    </source>
</evidence>